<evidence type="ECO:0000313" key="2">
    <source>
        <dbReference type="EMBL" id="MQL95027.1"/>
    </source>
</evidence>
<dbReference type="Proteomes" id="UP000652761">
    <property type="component" value="Unassembled WGS sequence"/>
</dbReference>
<feature type="transmembrane region" description="Helical" evidence="1">
    <location>
        <begin position="121"/>
        <end position="142"/>
    </location>
</feature>
<organism evidence="2 3">
    <name type="scientific">Colocasia esculenta</name>
    <name type="common">Wild taro</name>
    <name type="synonym">Arum esculentum</name>
    <dbReference type="NCBI Taxonomy" id="4460"/>
    <lineage>
        <taxon>Eukaryota</taxon>
        <taxon>Viridiplantae</taxon>
        <taxon>Streptophyta</taxon>
        <taxon>Embryophyta</taxon>
        <taxon>Tracheophyta</taxon>
        <taxon>Spermatophyta</taxon>
        <taxon>Magnoliopsida</taxon>
        <taxon>Liliopsida</taxon>
        <taxon>Araceae</taxon>
        <taxon>Aroideae</taxon>
        <taxon>Colocasieae</taxon>
        <taxon>Colocasia</taxon>
    </lineage>
</organism>
<accession>A0A843VKV6</accession>
<sequence length="163" mass="17251">MPSSSSSHARPSGDGDDQNDAIASGFLALHFSHSRNPCHDHRHPLATSLLNAVPLCIAVDAAVPLSCHLLGGCLVSVVVFAAPSLAFPSPLSIAFPRFVVLLPIIPIDLRRDEIRFGAPWSYLLIGVVLLILLLLLLLLLLACGGRGFARALGACDRERAAFG</sequence>
<feature type="transmembrane region" description="Helical" evidence="1">
    <location>
        <begin position="69"/>
        <end position="87"/>
    </location>
</feature>
<name>A0A843VKV6_COLES</name>
<gene>
    <name evidence="2" type="ORF">Taro_027692</name>
</gene>
<dbReference type="EMBL" id="NMUH01001744">
    <property type="protein sequence ID" value="MQL95027.1"/>
    <property type="molecule type" value="Genomic_DNA"/>
</dbReference>
<evidence type="ECO:0000313" key="3">
    <source>
        <dbReference type="Proteomes" id="UP000652761"/>
    </source>
</evidence>
<feature type="transmembrane region" description="Helical" evidence="1">
    <location>
        <begin position="93"/>
        <end position="109"/>
    </location>
</feature>
<dbReference type="AlphaFoldDB" id="A0A843VKV6"/>
<keyword evidence="1" id="KW-0472">Membrane</keyword>
<keyword evidence="3" id="KW-1185">Reference proteome</keyword>
<keyword evidence="1" id="KW-0812">Transmembrane</keyword>
<reference evidence="2" key="1">
    <citation type="submission" date="2017-07" db="EMBL/GenBank/DDBJ databases">
        <title>Taro Niue Genome Assembly and Annotation.</title>
        <authorList>
            <person name="Atibalentja N."/>
            <person name="Keating K."/>
            <person name="Fields C.J."/>
        </authorList>
    </citation>
    <scope>NUCLEOTIDE SEQUENCE</scope>
    <source>
        <strain evidence="2">Niue_2</strain>
        <tissue evidence="2">Leaf</tissue>
    </source>
</reference>
<keyword evidence="1" id="KW-1133">Transmembrane helix</keyword>
<evidence type="ECO:0000256" key="1">
    <source>
        <dbReference type="SAM" id="Phobius"/>
    </source>
</evidence>
<comment type="caution">
    <text evidence="2">The sequence shown here is derived from an EMBL/GenBank/DDBJ whole genome shotgun (WGS) entry which is preliminary data.</text>
</comment>
<protein>
    <submittedName>
        <fullName evidence="2">Uncharacterized protein</fullName>
    </submittedName>
</protein>
<proteinExistence type="predicted"/>